<dbReference type="SUPFAM" id="SSF47413">
    <property type="entry name" value="lambda repressor-like DNA-binding domains"/>
    <property type="match status" value="1"/>
</dbReference>
<evidence type="ECO:0000259" key="1">
    <source>
        <dbReference type="PROSITE" id="PS50943"/>
    </source>
</evidence>
<proteinExistence type="predicted"/>
<dbReference type="GO" id="GO:0003677">
    <property type="term" value="F:DNA binding"/>
    <property type="evidence" value="ECO:0007669"/>
    <property type="project" value="InterPro"/>
</dbReference>
<gene>
    <name evidence="2" type="ORF">DS745_07580</name>
</gene>
<dbReference type="SMART" id="SM00530">
    <property type="entry name" value="HTH_XRE"/>
    <property type="match status" value="1"/>
</dbReference>
<reference evidence="2 3" key="1">
    <citation type="journal article" date="2019" name="Int. J. Syst. Evol. Microbiol.">
        <title>Anaerobacillus alkaliphilus sp. nov., a novel alkaliphilic and moderately halophilic bacterium.</title>
        <authorList>
            <person name="Borsodi A.K."/>
            <person name="Aszalos J.M."/>
            <person name="Bihari P."/>
            <person name="Nagy I."/>
            <person name="Schumann P."/>
            <person name="Sproer C."/>
            <person name="Kovacs A.L."/>
            <person name="Boka K."/>
            <person name="Dobosy P."/>
            <person name="Ovari M."/>
            <person name="Szili-Kovacs T."/>
            <person name="Toth E."/>
        </authorList>
    </citation>
    <scope>NUCLEOTIDE SEQUENCE [LARGE SCALE GENOMIC DNA]</scope>
    <source>
        <strain evidence="2 3">B16-10</strain>
    </source>
</reference>
<dbReference type="OrthoDB" id="2902336at2"/>
<dbReference type="Pfam" id="PF01381">
    <property type="entry name" value="HTH_3"/>
    <property type="match status" value="1"/>
</dbReference>
<dbReference type="InterPro" id="IPR001387">
    <property type="entry name" value="Cro/C1-type_HTH"/>
</dbReference>
<dbReference type="Gene3D" id="1.10.260.40">
    <property type="entry name" value="lambda repressor-like DNA-binding domains"/>
    <property type="match status" value="1"/>
</dbReference>
<protein>
    <submittedName>
        <fullName evidence="2">XRE family transcriptional regulator</fullName>
    </submittedName>
</protein>
<accession>A0A4Q0VU80</accession>
<comment type="caution">
    <text evidence="2">The sequence shown here is derived from an EMBL/GenBank/DDBJ whole genome shotgun (WGS) entry which is preliminary data.</text>
</comment>
<dbReference type="AlphaFoldDB" id="A0A4Q0VU80"/>
<feature type="domain" description="HTH cro/C1-type" evidence="1">
    <location>
        <begin position="23"/>
        <end position="77"/>
    </location>
</feature>
<name>A0A4Q0VU80_9BACI</name>
<dbReference type="EMBL" id="QOUX01000026">
    <property type="protein sequence ID" value="RXJ02241.1"/>
    <property type="molecule type" value="Genomic_DNA"/>
</dbReference>
<evidence type="ECO:0000313" key="3">
    <source>
        <dbReference type="Proteomes" id="UP000290649"/>
    </source>
</evidence>
<evidence type="ECO:0000313" key="2">
    <source>
        <dbReference type="EMBL" id="RXJ02241.1"/>
    </source>
</evidence>
<dbReference type="InterPro" id="IPR010982">
    <property type="entry name" value="Lambda_DNA-bd_dom_sf"/>
</dbReference>
<dbReference type="PROSITE" id="PS50943">
    <property type="entry name" value="HTH_CROC1"/>
    <property type="match status" value="1"/>
</dbReference>
<sequence length="86" mass="9819">MLIKKGIALEFQDQLKKQFAFIIKGRRTKLALSQEELAFRSDLSPETISNIENAKSIANLETIFKLAKGFNINPGHLVNEVYERLQ</sequence>
<dbReference type="Proteomes" id="UP000290649">
    <property type="component" value="Unassembled WGS sequence"/>
</dbReference>
<keyword evidence="3" id="KW-1185">Reference proteome</keyword>
<organism evidence="2 3">
    <name type="scientific">Anaerobacillus alkaliphilus</name>
    <dbReference type="NCBI Taxonomy" id="1548597"/>
    <lineage>
        <taxon>Bacteria</taxon>
        <taxon>Bacillati</taxon>
        <taxon>Bacillota</taxon>
        <taxon>Bacilli</taxon>
        <taxon>Bacillales</taxon>
        <taxon>Bacillaceae</taxon>
        <taxon>Anaerobacillus</taxon>
    </lineage>
</organism>
<dbReference type="CDD" id="cd00093">
    <property type="entry name" value="HTH_XRE"/>
    <property type="match status" value="1"/>
</dbReference>